<sequence>MNPLRPIIQSYHGKVLRRYIRKDLNARFAEVKKKRFSLSPPDVGTKGPSSAISLAIDAFFQEKKIEEVSETTELNEDFAATVSHQIRLFLFAGTDTTSSTLAFVYHLLAKHPEVVFRLREEHDQVFGPDPSSVSSLLKAKPTLINQCLYTLAVIKETLRIYPPATNLRQGITGVSLPALNGQLLPTEGLFIIINHQAIHQNPRVWKRANEFLPERWLVSSDHELYPPAGAYRPFDIGSRACIGQTLSLIEMRIALIMTCRTFDSKPAYDEWDRIRARNAGWWTKIDGMLGFGVMNEVRGDRAYQTEKAGTHPSDGYPCRVSLLGCGLSGKKYHIQSASGIKR</sequence>
<dbReference type="InterPro" id="IPR050121">
    <property type="entry name" value="Cytochrome_P450_monoxygenase"/>
</dbReference>
<organism evidence="9 10">
    <name type="scientific">Hymenoscyphus albidus</name>
    <dbReference type="NCBI Taxonomy" id="595503"/>
    <lineage>
        <taxon>Eukaryota</taxon>
        <taxon>Fungi</taxon>
        <taxon>Dikarya</taxon>
        <taxon>Ascomycota</taxon>
        <taxon>Pezizomycotina</taxon>
        <taxon>Leotiomycetes</taxon>
        <taxon>Helotiales</taxon>
        <taxon>Helotiaceae</taxon>
        <taxon>Hymenoscyphus</taxon>
    </lineage>
</organism>
<dbReference type="PRINTS" id="PR00385">
    <property type="entry name" value="P450"/>
</dbReference>
<gene>
    <name evidence="9" type="ORF">HYALB_00007456</name>
</gene>
<keyword evidence="3 8" id="KW-0349">Heme</keyword>
<reference evidence="9" key="1">
    <citation type="submission" date="2021-07" db="EMBL/GenBank/DDBJ databases">
        <authorList>
            <person name="Durling M."/>
        </authorList>
    </citation>
    <scope>NUCLEOTIDE SEQUENCE</scope>
</reference>
<evidence type="ECO:0000256" key="6">
    <source>
        <dbReference type="ARBA" id="ARBA00023004"/>
    </source>
</evidence>
<evidence type="ECO:0000313" key="9">
    <source>
        <dbReference type="EMBL" id="CAG8983328.1"/>
    </source>
</evidence>
<protein>
    <recommendedName>
        <fullName evidence="11">Cytochrome P450</fullName>
    </recommendedName>
</protein>
<dbReference type="SUPFAM" id="SSF48264">
    <property type="entry name" value="Cytochrome P450"/>
    <property type="match status" value="1"/>
</dbReference>
<evidence type="ECO:0000256" key="8">
    <source>
        <dbReference type="PIRSR" id="PIRSR602401-1"/>
    </source>
</evidence>
<comment type="pathway">
    <text evidence="2">Secondary metabolite biosynthesis.</text>
</comment>
<dbReference type="Gene3D" id="1.10.630.10">
    <property type="entry name" value="Cytochrome P450"/>
    <property type="match status" value="1"/>
</dbReference>
<evidence type="ECO:0000256" key="2">
    <source>
        <dbReference type="ARBA" id="ARBA00005179"/>
    </source>
</evidence>
<name>A0A9N9M0Q1_9HELO</name>
<keyword evidence="10" id="KW-1185">Reference proteome</keyword>
<dbReference type="GO" id="GO:0004497">
    <property type="term" value="F:monooxygenase activity"/>
    <property type="evidence" value="ECO:0007669"/>
    <property type="project" value="UniProtKB-KW"/>
</dbReference>
<keyword evidence="6 8" id="KW-0408">Iron</keyword>
<comment type="cofactor">
    <cofactor evidence="1 8">
        <name>heme</name>
        <dbReference type="ChEBI" id="CHEBI:30413"/>
    </cofactor>
</comment>
<evidence type="ECO:0000256" key="4">
    <source>
        <dbReference type="ARBA" id="ARBA00022723"/>
    </source>
</evidence>
<keyword evidence="7" id="KW-0503">Monooxygenase</keyword>
<dbReference type="InterPro" id="IPR036396">
    <property type="entry name" value="Cyt_P450_sf"/>
</dbReference>
<dbReference type="Pfam" id="PF00067">
    <property type="entry name" value="p450"/>
    <property type="match status" value="1"/>
</dbReference>
<evidence type="ECO:0008006" key="11">
    <source>
        <dbReference type="Google" id="ProtNLM"/>
    </source>
</evidence>
<accession>A0A9N9M0Q1</accession>
<dbReference type="GO" id="GO:0005506">
    <property type="term" value="F:iron ion binding"/>
    <property type="evidence" value="ECO:0007669"/>
    <property type="project" value="InterPro"/>
</dbReference>
<evidence type="ECO:0000256" key="3">
    <source>
        <dbReference type="ARBA" id="ARBA00022617"/>
    </source>
</evidence>
<dbReference type="PANTHER" id="PTHR24305">
    <property type="entry name" value="CYTOCHROME P450"/>
    <property type="match status" value="1"/>
</dbReference>
<dbReference type="PANTHER" id="PTHR24305:SF107">
    <property type="entry name" value="P450, PUTATIVE (EUROFUNG)-RELATED"/>
    <property type="match status" value="1"/>
</dbReference>
<dbReference type="InterPro" id="IPR001128">
    <property type="entry name" value="Cyt_P450"/>
</dbReference>
<dbReference type="GO" id="GO:0016705">
    <property type="term" value="F:oxidoreductase activity, acting on paired donors, with incorporation or reduction of molecular oxygen"/>
    <property type="evidence" value="ECO:0007669"/>
    <property type="project" value="InterPro"/>
</dbReference>
<dbReference type="OrthoDB" id="10029320at2759"/>
<keyword evidence="4 8" id="KW-0479">Metal-binding</keyword>
<dbReference type="AlphaFoldDB" id="A0A9N9M0Q1"/>
<evidence type="ECO:0000256" key="5">
    <source>
        <dbReference type="ARBA" id="ARBA00023002"/>
    </source>
</evidence>
<feature type="binding site" description="axial binding residue" evidence="8">
    <location>
        <position position="241"/>
    </location>
    <ligand>
        <name>heme</name>
        <dbReference type="ChEBI" id="CHEBI:30413"/>
    </ligand>
    <ligandPart>
        <name>Fe</name>
        <dbReference type="ChEBI" id="CHEBI:18248"/>
    </ligandPart>
</feature>
<dbReference type="InterPro" id="IPR002401">
    <property type="entry name" value="Cyt_P450_E_grp-I"/>
</dbReference>
<evidence type="ECO:0000256" key="7">
    <source>
        <dbReference type="ARBA" id="ARBA00023033"/>
    </source>
</evidence>
<comment type="caution">
    <text evidence="9">The sequence shown here is derived from an EMBL/GenBank/DDBJ whole genome shotgun (WGS) entry which is preliminary data.</text>
</comment>
<dbReference type="EMBL" id="CAJVRM010000724">
    <property type="protein sequence ID" value="CAG8983328.1"/>
    <property type="molecule type" value="Genomic_DNA"/>
</dbReference>
<proteinExistence type="predicted"/>
<evidence type="ECO:0000256" key="1">
    <source>
        <dbReference type="ARBA" id="ARBA00001971"/>
    </source>
</evidence>
<dbReference type="Proteomes" id="UP000701801">
    <property type="component" value="Unassembled WGS sequence"/>
</dbReference>
<dbReference type="PRINTS" id="PR00463">
    <property type="entry name" value="EP450I"/>
</dbReference>
<keyword evidence="5" id="KW-0560">Oxidoreductase</keyword>
<evidence type="ECO:0000313" key="10">
    <source>
        <dbReference type="Proteomes" id="UP000701801"/>
    </source>
</evidence>
<dbReference type="GO" id="GO:0020037">
    <property type="term" value="F:heme binding"/>
    <property type="evidence" value="ECO:0007669"/>
    <property type="project" value="InterPro"/>
</dbReference>